<comment type="caution">
    <text evidence="1">The sequence shown here is derived from an EMBL/GenBank/DDBJ whole genome shotgun (WGS) entry which is preliminary data.</text>
</comment>
<dbReference type="Gene3D" id="3.10.20.30">
    <property type="match status" value="1"/>
</dbReference>
<sequence>MNARNDAASDAFVAADHPGAVPIHLNGEARHVPAGTTLAQLLERLGHAPASVATAVNGNFVARGARDGCVLQPGDHVTCFAPIVGG</sequence>
<dbReference type="OrthoDB" id="8688000at2"/>
<gene>
    <name evidence="1" type="primary">thiS</name>
    <name evidence="1" type="ORF">C1702_06055</name>
    <name evidence="2" type="ORF">EV676_101524</name>
</gene>
<dbReference type="RefSeq" id="WP_104356793.1">
    <property type="nucleotide sequence ID" value="NZ_CALFFA010000021.1"/>
</dbReference>
<dbReference type="InterPro" id="IPR003749">
    <property type="entry name" value="ThiS/MoaD-like"/>
</dbReference>
<evidence type="ECO:0000313" key="2">
    <source>
        <dbReference type="EMBL" id="TCP09940.1"/>
    </source>
</evidence>
<accession>A0A2S5T6S6</accession>
<organism evidence="1 3">
    <name type="scientific">Caldimonas thermodepolymerans</name>
    <dbReference type="NCBI Taxonomy" id="215580"/>
    <lineage>
        <taxon>Bacteria</taxon>
        <taxon>Pseudomonadati</taxon>
        <taxon>Pseudomonadota</taxon>
        <taxon>Betaproteobacteria</taxon>
        <taxon>Burkholderiales</taxon>
        <taxon>Sphaerotilaceae</taxon>
        <taxon>Caldimonas</taxon>
    </lineage>
</organism>
<dbReference type="EMBL" id="SLXF01000001">
    <property type="protein sequence ID" value="TCP09940.1"/>
    <property type="molecule type" value="Genomic_DNA"/>
</dbReference>
<keyword evidence="3" id="KW-1185">Reference proteome</keyword>
<proteinExistence type="predicted"/>
<dbReference type="AlphaFoldDB" id="A0A2S5T6S6"/>
<dbReference type="SUPFAM" id="SSF54285">
    <property type="entry name" value="MoaD/ThiS"/>
    <property type="match status" value="1"/>
</dbReference>
<reference evidence="2 4" key="2">
    <citation type="submission" date="2019-03" db="EMBL/GenBank/DDBJ databases">
        <title>Genomic Encyclopedia of Type Strains, Phase IV (KMG-IV): sequencing the most valuable type-strain genomes for metagenomic binning, comparative biology and taxonomic classification.</title>
        <authorList>
            <person name="Goeker M."/>
        </authorList>
    </citation>
    <scope>NUCLEOTIDE SEQUENCE [LARGE SCALE GENOMIC DNA]</scope>
    <source>
        <strain evidence="2 4">DSM 15264</strain>
    </source>
</reference>
<dbReference type="InterPro" id="IPR016155">
    <property type="entry name" value="Mopterin_synth/thiamin_S_b"/>
</dbReference>
<dbReference type="Proteomes" id="UP000239406">
    <property type="component" value="Unassembled WGS sequence"/>
</dbReference>
<dbReference type="InterPro" id="IPR012675">
    <property type="entry name" value="Beta-grasp_dom_sf"/>
</dbReference>
<evidence type="ECO:0000313" key="4">
    <source>
        <dbReference type="Proteomes" id="UP000294772"/>
    </source>
</evidence>
<dbReference type="PANTHER" id="PTHR34472:SF1">
    <property type="entry name" value="SULFUR CARRIER PROTEIN THIS"/>
    <property type="match status" value="1"/>
</dbReference>
<evidence type="ECO:0000313" key="3">
    <source>
        <dbReference type="Proteomes" id="UP000239406"/>
    </source>
</evidence>
<dbReference type="Pfam" id="PF02597">
    <property type="entry name" value="ThiS"/>
    <property type="match status" value="1"/>
</dbReference>
<protein>
    <submittedName>
        <fullName evidence="2">Sulfur carrier protein</fullName>
    </submittedName>
    <submittedName>
        <fullName evidence="1">Thiamine biosynthesis protein ThiS</fullName>
    </submittedName>
</protein>
<dbReference type="PANTHER" id="PTHR34472">
    <property type="entry name" value="SULFUR CARRIER PROTEIN THIS"/>
    <property type="match status" value="1"/>
</dbReference>
<dbReference type="NCBIfam" id="TIGR01683">
    <property type="entry name" value="thiS"/>
    <property type="match status" value="1"/>
</dbReference>
<dbReference type="EMBL" id="PSNY01000005">
    <property type="protein sequence ID" value="PPE70703.1"/>
    <property type="molecule type" value="Genomic_DNA"/>
</dbReference>
<dbReference type="InterPro" id="IPR010035">
    <property type="entry name" value="Thi_S"/>
</dbReference>
<reference evidence="1 3" key="1">
    <citation type="submission" date="2018-02" db="EMBL/GenBank/DDBJ databases">
        <title>Reclassifiation of [Polyangium] brachysporum DSM 7029 as Guopingzhaonella breviflexa gen. nov., sp. nov., a member of the family Comamonadaceae.</title>
        <authorList>
            <person name="Tang B."/>
        </authorList>
    </citation>
    <scope>NUCLEOTIDE SEQUENCE [LARGE SCALE GENOMIC DNA]</scope>
    <source>
        <strain evidence="1 3">DSM 15344</strain>
    </source>
</reference>
<name>A0A2S5T6S6_9BURK</name>
<dbReference type="CDD" id="cd00565">
    <property type="entry name" value="Ubl_ThiS"/>
    <property type="match status" value="1"/>
</dbReference>
<dbReference type="Proteomes" id="UP000294772">
    <property type="component" value="Unassembled WGS sequence"/>
</dbReference>
<evidence type="ECO:0000313" key="1">
    <source>
        <dbReference type="EMBL" id="PPE70703.1"/>
    </source>
</evidence>